<evidence type="ECO:0000313" key="2">
    <source>
        <dbReference type="EMBL" id="AVE22390.1"/>
    </source>
</evidence>
<geneLocation type="plasmid" evidence="2">
    <name>p24845-Ct2</name>
</geneLocation>
<keyword evidence="2" id="KW-0614">Plasmid</keyword>
<feature type="compositionally biased region" description="Basic and acidic residues" evidence="1">
    <location>
        <begin position="32"/>
        <end position="42"/>
    </location>
</feature>
<sequence length="42" mass="4704">MLLEKVVVSVQSWACKNGIDNEGDGRTSGPPDHVRRDKSWHV</sequence>
<dbReference type="AlphaFoldDB" id="A0A2L1KJ79"/>
<accession>A0A2L1KJ79</accession>
<proteinExistence type="predicted"/>
<name>A0A2L1KJ79_9ENTR</name>
<protein>
    <submittedName>
        <fullName evidence="2">Uncharacterized protein</fullName>
    </submittedName>
</protein>
<evidence type="ECO:0000256" key="1">
    <source>
        <dbReference type="SAM" id="MobiDB-lite"/>
    </source>
</evidence>
<feature type="region of interest" description="Disordered" evidence="1">
    <location>
        <begin position="17"/>
        <end position="42"/>
    </location>
</feature>
<organism evidence="2">
    <name type="scientific">Enterobacter hormaechei</name>
    <dbReference type="NCBI Taxonomy" id="158836"/>
    <lineage>
        <taxon>Bacteria</taxon>
        <taxon>Pseudomonadati</taxon>
        <taxon>Pseudomonadota</taxon>
        <taxon>Gammaproteobacteria</taxon>
        <taxon>Enterobacterales</taxon>
        <taxon>Enterobacteriaceae</taxon>
        <taxon>Enterobacter</taxon>
        <taxon>Enterobacter cloacae complex</taxon>
    </lineage>
</organism>
<dbReference type="EMBL" id="MF344572">
    <property type="protein sequence ID" value="AVE22390.1"/>
    <property type="molecule type" value="Genomic_DNA"/>
</dbReference>
<reference evidence="2" key="1">
    <citation type="journal article" date="2019" name="Front. Microbiol.">
        <title>Type 1, 2, and 1/2-Hybrid IncC Plasmids From China.</title>
        <authorList>
            <person name="Cheng Q."/>
            <person name="Jiang X."/>
            <person name="Xu Y."/>
            <person name="Hu L."/>
            <person name="Luo W."/>
            <person name="Yin Z."/>
            <person name="Gao H."/>
            <person name="Yang W."/>
            <person name="Yang H."/>
            <person name="Zhao Y."/>
            <person name="Zhao X."/>
            <person name="Zhou D."/>
            <person name="Dai E."/>
        </authorList>
    </citation>
    <scope>NUCLEOTIDE SEQUENCE</scope>
    <source>
        <strain evidence="2">24845</strain>
        <plasmid evidence="2">p24845-Ct2</plasmid>
    </source>
</reference>